<evidence type="ECO:0000256" key="3">
    <source>
        <dbReference type="ARBA" id="ARBA00022679"/>
    </source>
</evidence>
<evidence type="ECO:0000256" key="1">
    <source>
        <dbReference type="ARBA" id="ARBA00012417"/>
    </source>
</evidence>
<keyword evidence="12" id="KW-1185">Reference proteome</keyword>
<dbReference type="InterPro" id="IPR008921">
    <property type="entry name" value="DNA_pol3_clamp-load_cplx_C"/>
</dbReference>
<dbReference type="RefSeq" id="WP_089072693.1">
    <property type="nucleotide sequence ID" value="NZ_CP022355.1"/>
</dbReference>
<dbReference type="KEGG" id="pmai:CF386_01160"/>
<dbReference type="EC" id="2.7.7.7" evidence="1 9"/>
<evidence type="ECO:0000256" key="8">
    <source>
        <dbReference type="ARBA" id="ARBA00049244"/>
    </source>
</evidence>
<dbReference type="GO" id="GO:0003677">
    <property type="term" value="F:DNA binding"/>
    <property type="evidence" value="ECO:0007669"/>
    <property type="project" value="InterPro"/>
</dbReference>
<comment type="catalytic activity">
    <reaction evidence="8">
        <text>DNA(n) + a 2'-deoxyribonucleoside 5'-triphosphate = DNA(n+1) + diphosphate</text>
        <dbReference type="Rhea" id="RHEA:22508"/>
        <dbReference type="Rhea" id="RHEA-COMP:17339"/>
        <dbReference type="Rhea" id="RHEA-COMP:17340"/>
        <dbReference type="ChEBI" id="CHEBI:33019"/>
        <dbReference type="ChEBI" id="CHEBI:61560"/>
        <dbReference type="ChEBI" id="CHEBI:173112"/>
        <dbReference type="EC" id="2.7.7.7"/>
    </reaction>
</comment>
<evidence type="ECO:0000256" key="9">
    <source>
        <dbReference type="NCBIfam" id="TIGR01128"/>
    </source>
</evidence>
<dbReference type="PANTHER" id="PTHR34388:SF1">
    <property type="entry name" value="DNA POLYMERASE III SUBUNIT DELTA"/>
    <property type="match status" value="1"/>
</dbReference>
<name>A0A220VCT1_9GAMM</name>
<dbReference type="SUPFAM" id="SSF52540">
    <property type="entry name" value="P-loop containing nucleoside triphosphate hydrolases"/>
    <property type="match status" value="1"/>
</dbReference>
<comment type="similarity">
    <text evidence="7">Belongs to the DNA polymerase HolA subunit family.</text>
</comment>
<dbReference type="Gene3D" id="1.10.8.60">
    <property type="match status" value="1"/>
</dbReference>
<gene>
    <name evidence="11" type="primary">holA</name>
    <name evidence="11" type="ORF">CF386_01160</name>
</gene>
<protein>
    <recommendedName>
        <fullName evidence="2 9">DNA polymerase III subunit delta</fullName>
        <ecNumber evidence="1 9">2.7.7.7</ecNumber>
    </recommendedName>
</protein>
<keyword evidence="4" id="KW-0548">Nucleotidyltransferase</keyword>
<dbReference type="Gene3D" id="1.20.272.10">
    <property type="match status" value="1"/>
</dbReference>
<evidence type="ECO:0000256" key="4">
    <source>
        <dbReference type="ARBA" id="ARBA00022695"/>
    </source>
</evidence>
<dbReference type="GO" id="GO:0009360">
    <property type="term" value="C:DNA polymerase III complex"/>
    <property type="evidence" value="ECO:0007669"/>
    <property type="project" value="UniProtKB-UniRule"/>
</dbReference>
<feature type="domain" description="DNA polymerase III delta N-terminal" evidence="10">
    <location>
        <begin position="13"/>
        <end position="131"/>
    </location>
</feature>
<dbReference type="NCBIfam" id="TIGR01128">
    <property type="entry name" value="holA"/>
    <property type="match status" value="1"/>
</dbReference>
<dbReference type="AlphaFoldDB" id="A0A220VCT1"/>
<dbReference type="Pfam" id="PF06144">
    <property type="entry name" value="DNA_pol3_delta"/>
    <property type="match status" value="1"/>
</dbReference>
<reference evidence="11 12" key="1">
    <citation type="journal article" date="2016" name="Int. J. Syst. Evol. Microbiol.">
        <title>Paraphotobacterium marinum gen. nov., sp. nov., a member of the family Vibrionaceae, isolated from surface seawater.</title>
        <authorList>
            <person name="Huang Z."/>
            <person name="Dong C."/>
            <person name="Shao Z."/>
        </authorList>
    </citation>
    <scope>NUCLEOTIDE SEQUENCE [LARGE SCALE GENOMIC DNA]</scope>
    <source>
        <strain evidence="11 12">NSCS20N07D</strain>
    </source>
</reference>
<dbReference type="GO" id="GO:0006261">
    <property type="term" value="P:DNA-templated DNA replication"/>
    <property type="evidence" value="ECO:0007669"/>
    <property type="project" value="TreeGrafter"/>
</dbReference>
<organism evidence="11 12">
    <name type="scientific">Paraphotobacterium marinum</name>
    <dbReference type="NCBI Taxonomy" id="1755811"/>
    <lineage>
        <taxon>Bacteria</taxon>
        <taxon>Pseudomonadati</taxon>
        <taxon>Pseudomonadota</taxon>
        <taxon>Gammaproteobacteria</taxon>
        <taxon>Vibrionales</taxon>
        <taxon>Vibrionaceae</taxon>
        <taxon>Paraphotobacterium</taxon>
    </lineage>
</organism>
<evidence type="ECO:0000256" key="7">
    <source>
        <dbReference type="ARBA" id="ARBA00034754"/>
    </source>
</evidence>
<keyword evidence="6" id="KW-0239">DNA-directed DNA polymerase</keyword>
<proteinExistence type="inferred from homology"/>
<dbReference type="InterPro" id="IPR027417">
    <property type="entry name" value="P-loop_NTPase"/>
</dbReference>
<dbReference type="OrthoDB" id="9770982at2"/>
<dbReference type="EMBL" id="CP022355">
    <property type="protein sequence ID" value="ASK77783.1"/>
    <property type="molecule type" value="Genomic_DNA"/>
</dbReference>
<dbReference type="Gene3D" id="3.40.50.300">
    <property type="entry name" value="P-loop containing nucleotide triphosphate hydrolases"/>
    <property type="match status" value="1"/>
</dbReference>
<evidence type="ECO:0000256" key="5">
    <source>
        <dbReference type="ARBA" id="ARBA00022705"/>
    </source>
</evidence>
<keyword evidence="3" id="KW-0808">Transferase</keyword>
<dbReference type="GO" id="GO:0003887">
    <property type="term" value="F:DNA-directed DNA polymerase activity"/>
    <property type="evidence" value="ECO:0007669"/>
    <property type="project" value="UniProtKB-UniRule"/>
</dbReference>
<dbReference type="InterPro" id="IPR005790">
    <property type="entry name" value="DNA_polIII_delta"/>
</dbReference>
<accession>A0A220VCT1</accession>
<dbReference type="InterPro" id="IPR010372">
    <property type="entry name" value="DNA_pol3_delta_N"/>
</dbReference>
<evidence type="ECO:0000313" key="11">
    <source>
        <dbReference type="EMBL" id="ASK77783.1"/>
    </source>
</evidence>
<keyword evidence="5" id="KW-0235">DNA replication</keyword>
<evidence type="ECO:0000313" key="12">
    <source>
        <dbReference type="Proteomes" id="UP000242175"/>
    </source>
</evidence>
<dbReference type="PANTHER" id="PTHR34388">
    <property type="entry name" value="DNA POLYMERASE III SUBUNIT DELTA"/>
    <property type="match status" value="1"/>
</dbReference>
<dbReference type="SUPFAM" id="SSF48019">
    <property type="entry name" value="post-AAA+ oligomerization domain-like"/>
    <property type="match status" value="1"/>
</dbReference>
<evidence type="ECO:0000256" key="6">
    <source>
        <dbReference type="ARBA" id="ARBA00022932"/>
    </source>
</evidence>
<evidence type="ECO:0000256" key="2">
    <source>
        <dbReference type="ARBA" id="ARBA00017703"/>
    </source>
</evidence>
<sequence>MKNVTTKKTNISLLIGDDSFIVSYYKDKIISQNLLNSNKELNRVNINCENDYFNFESLANEISLFKKARILVATIHNFNLLQKLSKYFLSLIEGISSNDCFIIILNQKLTKQIERNEVIRQIKAKYELISCNNFSEFEIRNWITKECLLHDISIEEEAISKLLEFYPNSFHEIHQSIEKLKILKKSYSMFTKYDIEHHFEVNDECSVFNLSNAWLKKDLLAFNILRKLRLANFDTLFILNVLLKDIFYLYELIEISNNRSKKDLFFKRNNIWSFKQNQLVFASKQFSVEQLQQSLKILLQAEKK</sequence>
<evidence type="ECO:0000259" key="10">
    <source>
        <dbReference type="Pfam" id="PF06144"/>
    </source>
</evidence>
<dbReference type="Proteomes" id="UP000242175">
    <property type="component" value="Chromosome large"/>
</dbReference>